<gene>
    <name evidence="2" type="ORF">OPV22_031738</name>
</gene>
<evidence type="ECO:0008006" key="4">
    <source>
        <dbReference type="Google" id="ProtNLM"/>
    </source>
</evidence>
<dbReference type="EMBL" id="JAQQAF010000009">
    <property type="protein sequence ID" value="KAJ8458812.1"/>
    <property type="molecule type" value="Genomic_DNA"/>
</dbReference>
<dbReference type="Proteomes" id="UP001222027">
    <property type="component" value="Unassembled WGS sequence"/>
</dbReference>
<proteinExistence type="predicted"/>
<comment type="caution">
    <text evidence="2">The sequence shown here is derived from an EMBL/GenBank/DDBJ whole genome shotgun (WGS) entry which is preliminary data.</text>
</comment>
<keyword evidence="3" id="KW-1185">Reference proteome</keyword>
<feature type="region of interest" description="Disordered" evidence="1">
    <location>
        <begin position="50"/>
        <end position="90"/>
    </location>
</feature>
<evidence type="ECO:0000256" key="1">
    <source>
        <dbReference type="SAM" id="MobiDB-lite"/>
    </source>
</evidence>
<evidence type="ECO:0000313" key="3">
    <source>
        <dbReference type="Proteomes" id="UP001222027"/>
    </source>
</evidence>
<reference evidence="2 3" key="1">
    <citation type="submission" date="2022-12" db="EMBL/GenBank/DDBJ databases">
        <title>Chromosome-scale assembly of the Ensete ventricosum genome.</title>
        <authorList>
            <person name="Dussert Y."/>
            <person name="Stocks J."/>
            <person name="Wendawek A."/>
            <person name="Woldeyes F."/>
            <person name="Nichols R.A."/>
            <person name="Borrell J.S."/>
        </authorList>
    </citation>
    <scope>NUCLEOTIDE SEQUENCE [LARGE SCALE GENOMIC DNA]</scope>
    <source>
        <strain evidence="3">cv. Maze</strain>
        <tissue evidence="2">Seeds</tissue>
    </source>
</reference>
<protein>
    <recommendedName>
        <fullName evidence="4">ELM2 domain-containing protein</fullName>
    </recommendedName>
</protein>
<name>A0AAV8PTJ1_ENSVE</name>
<organism evidence="2 3">
    <name type="scientific">Ensete ventricosum</name>
    <name type="common">Abyssinian banana</name>
    <name type="synonym">Musa ensete</name>
    <dbReference type="NCBI Taxonomy" id="4639"/>
    <lineage>
        <taxon>Eukaryota</taxon>
        <taxon>Viridiplantae</taxon>
        <taxon>Streptophyta</taxon>
        <taxon>Embryophyta</taxon>
        <taxon>Tracheophyta</taxon>
        <taxon>Spermatophyta</taxon>
        <taxon>Magnoliopsida</taxon>
        <taxon>Liliopsida</taxon>
        <taxon>Zingiberales</taxon>
        <taxon>Musaceae</taxon>
        <taxon>Ensete</taxon>
    </lineage>
</organism>
<sequence>MILISGPHGVTRLNGRRIHPRGETGIHPEAKRLRVRTGRPTVVASCVRKRMNHHHPLVSAPSPSPKGATPSSSFSPIQAVPPKAGREAVGDVLTVEWGPNHSTCSSFEAEEEE</sequence>
<dbReference type="AlphaFoldDB" id="A0AAV8PTJ1"/>
<accession>A0AAV8PTJ1</accession>
<evidence type="ECO:0000313" key="2">
    <source>
        <dbReference type="EMBL" id="KAJ8458812.1"/>
    </source>
</evidence>